<dbReference type="SUPFAM" id="SSF46785">
    <property type="entry name" value="Winged helix' DNA-binding domain"/>
    <property type="match status" value="1"/>
</dbReference>
<dbReference type="PANTHER" id="PTHR30136:SF24">
    <property type="entry name" value="HTH-TYPE TRANSCRIPTIONAL REPRESSOR ALLR"/>
    <property type="match status" value="1"/>
</dbReference>
<gene>
    <name evidence="6" type="ORF">ACFSC0_13795</name>
</gene>
<keyword evidence="2" id="KW-0238">DNA-binding</keyword>
<dbReference type="InterPro" id="IPR029016">
    <property type="entry name" value="GAF-like_dom_sf"/>
</dbReference>
<dbReference type="Proteomes" id="UP001597237">
    <property type="component" value="Unassembled WGS sequence"/>
</dbReference>
<evidence type="ECO:0000259" key="4">
    <source>
        <dbReference type="PROSITE" id="PS51077"/>
    </source>
</evidence>
<keyword evidence="7" id="KW-1185">Reference proteome</keyword>
<dbReference type="SMART" id="SM00346">
    <property type="entry name" value="HTH_ICLR"/>
    <property type="match status" value="1"/>
</dbReference>
<dbReference type="EMBL" id="JBHUEY010000001">
    <property type="protein sequence ID" value="MFD1784474.1"/>
    <property type="molecule type" value="Genomic_DNA"/>
</dbReference>
<dbReference type="InterPro" id="IPR050707">
    <property type="entry name" value="HTH_MetabolicPath_Reg"/>
</dbReference>
<dbReference type="InterPro" id="IPR036390">
    <property type="entry name" value="WH_DNA-bd_sf"/>
</dbReference>
<keyword evidence="3" id="KW-0804">Transcription</keyword>
<dbReference type="PROSITE" id="PS51077">
    <property type="entry name" value="HTH_ICLR"/>
    <property type="match status" value="1"/>
</dbReference>
<dbReference type="Pfam" id="PF01614">
    <property type="entry name" value="IclR_C"/>
    <property type="match status" value="1"/>
</dbReference>
<dbReference type="PANTHER" id="PTHR30136">
    <property type="entry name" value="HELIX-TURN-HELIX TRANSCRIPTIONAL REGULATOR, ICLR FAMILY"/>
    <property type="match status" value="1"/>
</dbReference>
<comment type="caution">
    <text evidence="6">The sequence shown here is derived from an EMBL/GenBank/DDBJ whole genome shotgun (WGS) entry which is preliminary data.</text>
</comment>
<dbReference type="Gene3D" id="3.30.450.40">
    <property type="match status" value="1"/>
</dbReference>
<evidence type="ECO:0000259" key="5">
    <source>
        <dbReference type="PROSITE" id="PS51078"/>
    </source>
</evidence>
<keyword evidence="1" id="KW-0805">Transcription regulation</keyword>
<sequence>MDTTVAKGMAVLELLARADGPLRLSAIAQRLELQKSNVHRLLGTLSKLGYVTQEAETGRYMPTLKLWELGVGVLHAHPARRAAAPAMGELHRATGETVSLTLLDGEEVLYLDKLLSPRPLRFTTRPGSRAPAWLTPSGKAMLAQLDDPARSLENTRLRWPWARDLDLDGMLAELAQVRRQGYAISEGDASAGVIGIAAAIPAAGAPAAITVSGPAERISAAKRSQIVEAVLHACARIAESAA</sequence>
<dbReference type="PROSITE" id="PS51078">
    <property type="entry name" value="ICLR_ED"/>
    <property type="match status" value="1"/>
</dbReference>
<evidence type="ECO:0000256" key="2">
    <source>
        <dbReference type="ARBA" id="ARBA00023125"/>
    </source>
</evidence>
<dbReference type="RefSeq" id="WP_377283580.1">
    <property type="nucleotide sequence ID" value="NZ_JBHRSI010000009.1"/>
</dbReference>
<organism evidence="6 7">
    <name type="scientific">Phenylobacterium terrae</name>
    <dbReference type="NCBI Taxonomy" id="2665495"/>
    <lineage>
        <taxon>Bacteria</taxon>
        <taxon>Pseudomonadati</taxon>
        <taxon>Pseudomonadota</taxon>
        <taxon>Alphaproteobacteria</taxon>
        <taxon>Caulobacterales</taxon>
        <taxon>Caulobacteraceae</taxon>
        <taxon>Phenylobacterium</taxon>
    </lineage>
</organism>
<dbReference type="InterPro" id="IPR036388">
    <property type="entry name" value="WH-like_DNA-bd_sf"/>
</dbReference>
<proteinExistence type="predicted"/>
<accession>A0ABW4N3D0</accession>
<protein>
    <submittedName>
        <fullName evidence="6">IclR family transcriptional regulator</fullName>
    </submittedName>
</protein>
<dbReference type="SUPFAM" id="SSF55781">
    <property type="entry name" value="GAF domain-like"/>
    <property type="match status" value="1"/>
</dbReference>
<dbReference type="Pfam" id="PF09339">
    <property type="entry name" value="HTH_IclR"/>
    <property type="match status" value="1"/>
</dbReference>
<evidence type="ECO:0000313" key="7">
    <source>
        <dbReference type="Proteomes" id="UP001597237"/>
    </source>
</evidence>
<dbReference type="Gene3D" id="1.10.10.10">
    <property type="entry name" value="Winged helix-like DNA-binding domain superfamily/Winged helix DNA-binding domain"/>
    <property type="match status" value="1"/>
</dbReference>
<evidence type="ECO:0000256" key="1">
    <source>
        <dbReference type="ARBA" id="ARBA00023015"/>
    </source>
</evidence>
<evidence type="ECO:0000256" key="3">
    <source>
        <dbReference type="ARBA" id="ARBA00023163"/>
    </source>
</evidence>
<dbReference type="InterPro" id="IPR014757">
    <property type="entry name" value="Tscrpt_reg_IclR_C"/>
</dbReference>
<feature type="domain" description="IclR-ED" evidence="5">
    <location>
        <begin position="65"/>
        <end position="242"/>
    </location>
</feature>
<feature type="domain" description="HTH iclR-type" evidence="4">
    <location>
        <begin position="2"/>
        <end position="64"/>
    </location>
</feature>
<dbReference type="InterPro" id="IPR005471">
    <property type="entry name" value="Tscrpt_reg_IclR_N"/>
</dbReference>
<name>A0ABW4N3D0_9CAUL</name>
<reference evidence="7" key="1">
    <citation type="journal article" date="2019" name="Int. J. Syst. Evol. Microbiol.">
        <title>The Global Catalogue of Microorganisms (GCM) 10K type strain sequencing project: providing services to taxonomists for standard genome sequencing and annotation.</title>
        <authorList>
            <consortium name="The Broad Institute Genomics Platform"/>
            <consortium name="The Broad Institute Genome Sequencing Center for Infectious Disease"/>
            <person name="Wu L."/>
            <person name="Ma J."/>
        </authorList>
    </citation>
    <scope>NUCLEOTIDE SEQUENCE [LARGE SCALE GENOMIC DNA]</scope>
    <source>
        <strain evidence="7">DFY28</strain>
    </source>
</reference>
<evidence type="ECO:0000313" key="6">
    <source>
        <dbReference type="EMBL" id="MFD1784474.1"/>
    </source>
</evidence>